<proteinExistence type="predicted"/>
<dbReference type="EMBL" id="AP018828">
    <property type="protein sequence ID" value="BBF82014.1"/>
    <property type="molecule type" value="Genomic_DNA"/>
</dbReference>
<reference evidence="2" key="1">
    <citation type="journal article" date="2017" name="Biotechnol. Biofuels">
        <title>Evaluation of environmental bacterial communities as a factor affecting the growth of duckweed Lemna minor.</title>
        <authorList>
            <person name="Ishizawa H."/>
            <person name="Kuroda M."/>
            <person name="Morikawa M."/>
            <person name="Ike M."/>
        </authorList>
    </citation>
    <scope>NUCLEOTIDE SEQUENCE [LARGE SCALE GENOMIC DNA]</scope>
    <source>
        <strain evidence="2">M6</strain>
    </source>
</reference>
<sequence>MTPRSRLNFSQNDEQKRITIRYIGDVDGQEIVNGIARYLESVGEVWLYDIIIDMRRFEGFVPFEELGRLARQWATIAQGRDMGRKVAIISQDPLVLARAKAYPVTFPTRVIRIFAEMIDGENWIEGNETASEASADTPRAS</sequence>
<accession>A0A3G9G9Z5</accession>
<dbReference type="AlphaFoldDB" id="A0A3G9G9Z5"/>
<organism evidence="1 2">
    <name type="scientific">Asticcacaulis excentricus</name>
    <dbReference type="NCBI Taxonomy" id="78587"/>
    <lineage>
        <taxon>Bacteria</taxon>
        <taxon>Pseudomonadati</taxon>
        <taxon>Pseudomonadota</taxon>
        <taxon>Alphaproteobacteria</taxon>
        <taxon>Caulobacterales</taxon>
        <taxon>Caulobacteraceae</taxon>
        <taxon>Asticcacaulis</taxon>
    </lineage>
</organism>
<gene>
    <name evidence="1" type="ORF">EM6_2634</name>
</gene>
<evidence type="ECO:0000313" key="2">
    <source>
        <dbReference type="Proteomes" id="UP000278756"/>
    </source>
</evidence>
<dbReference type="Proteomes" id="UP000278756">
    <property type="component" value="Chromosome 2"/>
</dbReference>
<reference evidence="2" key="2">
    <citation type="journal article" date="2017" name="Plant Physiol. Biochem.">
        <title>Differential oxidative and antioxidative response of duckweed Lemna minor toward plant growth promoting/inhibiting bacteria.</title>
        <authorList>
            <person name="Ishizawa H."/>
            <person name="Kuroda M."/>
            <person name="Morikawa M."/>
            <person name="Ike M."/>
        </authorList>
    </citation>
    <scope>NUCLEOTIDE SEQUENCE [LARGE SCALE GENOMIC DNA]</scope>
    <source>
        <strain evidence="2">M6</strain>
    </source>
</reference>
<protein>
    <recommendedName>
        <fullName evidence="3">STAS/SEC14 domain-containing protein</fullName>
    </recommendedName>
</protein>
<dbReference type="RefSeq" id="WP_126423643.1">
    <property type="nucleotide sequence ID" value="NZ_AP018828.1"/>
</dbReference>
<evidence type="ECO:0000313" key="1">
    <source>
        <dbReference type="EMBL" id="BBF82014.1"/>
    </source>
</evidence>
<dbReference type="OrthoDB" id="7172619at2"/>
<evidence type="ECO:0008006" key="3">
    <source>
        <dbReference type="Google" id="ProtNLM"/>
    </source>
</evidence>
<name>A0A3G9G9Z5_9CAUL</name>